<sequence length="258" mass="28478">MKISAIQLAVVEDDKAASIARARTEIELCRESDLIILPEIWNTGFMNFAAYRSLAEERKGPTLSMVREMAVKTSSFIHSGSFVEKIEDKYYNSSYLISPDGDILGNYRKIHLFGFASLETEILSAGQEISVINTKLGIIGMATCFDLRFPELFRKMVDQGTEIFLICAAWPLARLADWALLNRVRALENQALLISANARGMSKGVQLAGNSMIVGPNGQILAQADDMDNSISAEINLNAVKEARCSFPALSSRKTFLN</sequence>
<dbReference type="PROSITE" id="PS50263">
    <property type="entry name" value="CN_HYDROLASE"/>
    <property type="match status" value="1"/>
</dbReference>
<evidence type="ECO:0000313" key="2">
    <source>
        <dbReference type="EMBL" id="CAG36280.1"/>
    </source>
</evidence>
<dbReference type="HOGENOM" id="CLU_030130_3_1_7"/>
<dbReference type="EMBL" id="CR522870">
    <property type="protein sequence ID" value="CAG36280.1"/>
    <property type="molecule type" value="Genomic_DNA"/>
</dbReference>
<feature type="domain" description="CN hydrolase" evidence="1">
    <location>
        <begin position="1"/>
        <end position="237"/>
    </location>
</feature>
<keyword evidence="3" id="KW-1185">Reference proteome</keyword>
<reference evidence="3" key="1">
    <citation type="journal article" date="2004" name="Environ. Microbiol.">
        <title>The genome of Desulfotalea psychrophila, a sulfate-reducing bacterium from permanently cold Arctic sediments.</title>
        <authorList>
            <person name="Rabus R."/>
            <person name="Ruepp A."/>
            <person name="Frickey T."/>
            <person name="Rattei T."/>
            <person name="Fartmann B."/>
            <person name="Stark M."/>
            <person name="Bauer M."/>
            <person name="Zibat A."/>
            <person name="Lombardot T."/>
            <person name="Becker I."/>
            <person name="Amann J."/>
            <person name="Gellner K."/>
            <person name="Teeling H."/>
            <person name="Leuschner W.D."/>
            <person name="Gloeckner F.-O."/>
            <person name="Lupas A.N."/>
            <person name="Amann R."/>
            <person name="Klenk H.-P."/>
        </authorList>
    </citation>
    <scope>NUCLEOTIDE SEQUENCE [LARGE SCALE GENOMIC DNA]</scope>
    <source>
        <strain evidence="3">DSM 12343 / LSv54</strain>
    </source>
</reference>
<evidence type="ECO:0000313" key="3">
    <source>
        <dbReference type="Proteomes" id="UP000000602"/>
    </source>
</evidence>
<proteinExistence type="predicted"/>
<dbReference type="eggNOG" id="COG0388">
    <property type="taxonomic scope" value="Bacteria"/>
</dbReference>
<dbReference type="PANTHER" id="PTHR23088">
    <property type="entry name" value="NITRILASE-RELATED"/>
    <property type="match status" value="1"/>
</dbReference>
<dbReference type="RefSeq" id="WP_011188792.1">
    <property type="nucleotide sequence ID" value="NC_006138.1"/>
</dbReference>
<dbReference type="InterPro" id="IPR003010">
    <property type="entry name" value="C-N_Hydrolase"/>
</dbReference>
<dbReference type="KEGG" id="dps:DP1551"/>
<evidence type="ECO:0000259" key="1">
    <source>
        <dbReference type="PROSITE" id="PS50263"/>
    </source>
</evidence>
<dbReference type="SUPFAM" id="SSF56317">
    <property type="entry name" value="Carbon-nitrogen hydrolase"/>
    <property type="match status" value="1"/>
</dbReference>
<dbReference type="AlphaFoldDB" id="Q6AMZ4"/>
<dbReference type="OrthoDB" id="9811121at2"/>
<dbReference type="Pfam" id="PF00795">
    <property type="entry name" value="CN_hydrolase"/>
    <property type="match status" value="1"/>
</dbReference>
<accession>Q6AMZ4</accession>
<dbReference type="InterPro" id="IPR036526">
    <property type="entry name" value="C-N_Hydrolase_sf"/>
</dbReference>
<dbReference type="PANTHER" id="PTHR23088:SF27">
    <property type="entry name" value="DEAMINATED GLUTATHIONE AMIDASE"/>
    <property type="match status" value="1"/>
</dbReference>
<dbReference type="Proteomes" id="UP000000602">
    <property type="component" value="Chromosome"/>
</dbReference>
<gene>
    <name evidence="2" type="ordered locus">DP1551</name>
</gene>
<dbReference type="STRING" id="177439.DP1551"/>
<protein>
    <recommendedName>
        <fullName evidence="1">CN hydrolase domain-containing protein</fullName>
    </recommendedName>
</protein>
<dbReference type="CDD" id="cd07583">
    <property type="entry name" value="nitrilase_5"/>
    <property type="match status" value="1"/>
</dbReference>
<organism evidence="2 3">
    <name type="scientific">Desulfotalea psychrophila (strain LSv54 / DSM 12343)</name>
    <dbReference type="NCBI Taxonomy" id="177439"/>
    <lineage>
        <taxon>Bacteria</taxon>
        <taxon>Pseudomonadati</taxon>
        <taxon>Thermodesulfobacteriota</taxon>
        <taxon>Desulfobulbia</taxon>
        <taxon>Desulfobulbales</taxon>
        <taxon>Desulfocapsaceae</taxon>
        <taxon>Desulfotalea</taxon>
    </lineage>
</organism>
<dbReference type="Gene3D" id="3.60.110.10">
    <property type="entry name" value="Carbon-nitrogen hydrolase"/>
    <property type="match status" value="1"/>
</dbReference>
<name>Q6AMZ4_DESPS</name>